<evidence type="ECO:0000313" key="3">
    <source>
        <dbReference type="EMBL" id="MBE1533729.1"/>
    </source>
</evidence>
<sequence>MNGHSSGPHGHPTPPPHYTTEVSKDAGRATPGPAAVPGPEIGPGIAGASKGKARLALAAMLLFPFGIPSVICGHLALHRMAKGEVTIDMVDARAIAWFGLAMGYMMTALFLFMALVYFDVIL</sequence>
<gene>
    <name evidence="3" type="ORF">H4W34_003562</name>
</gene>
<keyword evidence="2" id="KW-1133">Transmembrane helix</keyword>
<accession>A0ABR9JTK0</accession>
<evidence type="ECO:0008006" key="5">
    <source>
        <dbReference type="Google" id="ProtNLM"/>
    </source>
</evidence>
<keyword evidence="2" id="KW-0472">Membrane</keyword>
<comment type="caution">
    <text evidence="3">The sequence shown here is derived from an EMBL/GenBank/DDBJ whole genome shotgun (WGS) entry which is preliminary data.</text>
</comment>
<name>A0ABR9JTK0_9ACTN</name>
<evidence type="ECO:0000313" key="4">
    <source>
        <dbReference type="Proteomes" id="UP000627838"/>
    </source>
</evidence>
<dbReference type="EMBL" id="JADBDZ010000001">
    <property type="protein sequence ID" value="MBE1533729.1"/>
    <property type="molecule type" value="Genomic_DNA"/>
</dbReference>
<reference evidence="3 4" key="1">
    <citation type="submission" date="2020-10" db="EMBL/GenBank/DDBJ databases">
        <title>Sequencing the genomes of 1000 actinobacteria strains.</title>
        <authorList>
            <person name="Klenk H.-P."/>
        </authorList>
    </citation>
    <scope>NUCLEOTIDE SEQUENCE [LARGE SCALE GENOMIC DNA]</scope>
    <source>
        <strain evidence="3 4">DSM 46744</strain>
    </source>
</reference>
<evidence type="ECO:0000256" key="2">
    <source>
        <dbReference type="SAM" id="Phobius"/>
    </source>
</evidence>
<feature type="compositionally biased region" description="Low complexity" evidence="1">
    <location>
        <begin position="31"/>
        <end position="43"/>
    </location>
</feature>
<feature type="compositionally biased region" description="Low complexity" evidence="1">
    <location>
        <begin position="1"/>
        <end position="10"/>
    </location>
</feature>
<feature type="transmembrane region" description="Helical" evidence="2">
    <location>
        <begin position="97"/>
        <end position="118"/>
    </location>
</feature>
<dbReference type="Proteomes" id="UP000627838">
    <property type="component" value="Unassembled WGS sequence"/>
</dbReference>
<protein>
    <recommendedName>
        <fullName evidence="5">DUF4190 domain-containing protein</fullName>
    </recommendedName>
</protein>
<keyword evidence="2" id="KW-0812">Transmembrane</keyword>
<proteinExistence type="predicted"/>
<feature type="transmembrane region" description="Helical" evidence="2">
    <location>
        <begin position="55"/>
        <end position="77"/>
    </location>
</feature>
<evidence type="ECO:0000256" key="1">
    <source>
        <dbReference type="SAM" id="MobiDB-lite"/>
    </source>
</evidence>
<keyword evidence="4" id="KW-1185">Reference proteome</keyword>
<organism evidence="3 4">
    <name type="scientific">Actinomadura algeriensis</name>
    <dbReference type="NCBI Taxonomy" id="1679523"/>
    <lineage>
        <taxon>Bacteria</taxon>
        <taxon>Bacillati</taxon>
        <taxon>Actinomycetota</taxon>
        <taxon>Actinomycetes</taxon>
        <taxon>Streptosporangiales</taxon>
        <taxon>Thermomonosporaceae</taxon>
        <taxon>Actinomadura</taxon>
    </lineage>
</organism>
<dbReference type="RefSeq" id="WP_192760221.1">
    <property type="nucleotide sequence ID" value="NZ_JADBDZ010000001.1"/>
</dbReference>
<feature type="region of interest" description="Disordered" evidence="1">
    <location>
        <begin position="1"/>
        <end position="43"/>
    </location>
</feature>